<dbReference type="Pfam" id="PF14392">
    <property type="entry name" value="zf-CCHC_4"/>
    <property type="match status" value="1"/>
</dbReference>
<comment type="caution">
    <text evidence="4">The sequence shown here is derived from an EMBL/GenBank/DDBJ whole genome shotgun (WGS) entry which is preliminary data.</text>
</comment>
<dbReference type="InterPro" id="IPR040256">
    <property type="entry name" value="At4g02000-like"/>
</dbReference>
<evidence type="ECO:0000256" key="1">
    <source>
        <dbReference type="PROSITE-ProRule" id="PRU00047"/>
    </source>
</evidence>
<dbReference type="PANTHER" id="PTHR31286">
    <property type="entry name" value="GLYCINE-RICH CELL WALL STRUCTURAL PROTEIN 1.8-LIKE"/>
    <property type="match status" value="1"/>
</dbReference>
<sequence length="679" mass="75563">MVEGGRSSTDDRNTKAVLSTGSPIMLDSKGRFSFKRISPHNFRVLEAPLVIKEGGLLAKHKALPDLSKGKEVISNNLPISPSLNSLFGENDKEASSSKSTFVDILKNNKDIDLNINNPNSSSNLDNSNVWIKKPHIKITWNKNLDENEDSNVVKLDMEKEKSNIQVLNKSLVVKILAKDVPFSKCSIELRKQWKKYRGFHITLLGLDWLLCSFQSHEAMEEVLNGGPWFVGGFAIGLDKWSPNFSPNSLEGVSSPLWVRLPHLPLHCWDESNITRIVSRIGTPLLLDGNMFRWGRREFARTCIRVNLNSKLPTGIWVEGLHGRFFQKFEYENLSSLCYKCGRIGHIHSVCPYVEEIHSISKHTNNPYGPWMQVKFKSIKKSVRNKFNSKSISASIKSGTGPLHEPDENTQALIDGKGLTQMVYHVEDAGFICLNDEVADFTEGDKVEVNQNLKIKAVQLNPRDSGFLTNPFNDLAKVDNMEASFLEGNNEIGTEIVENLDIQNSNFESSKLEMVADPPAIKISAQNSKDKLLYSKVVEVLEPASSPTNPQNSEAEKKDVQNSALTPTKTTDSTHDAEIQGTHKTDFTTTTLASDASVIGNYTHTTLLDSSSSPSAISLNFKKTILKKDKKNFKNDSSGSKHVLFKELQALGPVKDLPRRKLAEHKEKNGGKGSSSLLAH</sequence>
<dbReference type="InterPro" id="IPR025558">
    <property type="entry name" value="DUF4283"/>
</dbReference>
<feature type="domain" description="CCHC-type" evidence="3">
    <location>
        <begin position="337"/>
        <end position="351"/>
    </location>
</feature>
<dbReference type="GO" id="GO:0008270">
    <property type="term" value="F:zinc ion binding"/>
    <property type="evidence" value="ECO:0007669"/>
    <property type="project" value="UniProtKB-KW"/>
</dbReference>
<feature type="compositionally biased region" description="Basic and acidic residues" evidence="2">
    <location>
        <begin position="655"/>
        <end position="669"/>
    </location>
</feature>
<protein>
    <recommendedName>
        <fullName evidence="3">CCHC-type domain-containing protein</fullName>
    </recommendedName>
</protein>
<dbReference type="EMBL" id="JAGYWB010000004">
    <property type="protein sequence ID" value="KAI0524591.1"/>
    <property type="molecule type" value="Genomic_DNA"/>
</dbReference>
<dbReference type="AlphaFoldDB" id="A0A8T3C4M7"/>
<dbReference type="InterPro" id="IPR025836">
    <property type="entry name" value="Zn_knuckle_CX2CX4HX4C"/>
</dbReference>
<dbReference type="GO" id="GO:0003676">
    <property type="term" value="F:nucleic acid binding"/>
    <property type="evidence" value="ECO:0007669"/>
    <property type="project" value="InterPro"/>
</dbReference>
<proteinExistence type="predicted"/>
<dbReference type="PANTHER" id="PTHR31286:SF99">
    <property type="entry name" value="DUF4283 DOMAIN-CONTAINING PROTEIN"/>
    <property type="match status" value="1"/>
</dbReference>
<evidence type="ECO:0000313" key="5">
    <source>
        <dbReference type="Proteomes" id="UP000829196"/>
    </source>
</evidence>
<keyword evidence="1" id="KW-0863">Zinc-finger</keyword>
<dbReference type="Pfam" id="PF14111">
    <property type="entry name" value="DUF4283"/>
    <property type="match status" value="1"/>
</dbReference>
<dbReference type="InterPro" id="IPR001878">
    <property type="entry name" value="Znf_CCHC"/>
</dbReference>
<feature type="compositionally biased region" description="Polar residues" evidence="2">
    <location>
        <begin position="560"/>
        <end position="570"/>
    </location>
</feature>
<dbReference type="Proteomes" id="UP000829196">
    <property type="component" value="Unassembled WGS sequence"/>
</dbReference>
<feature type="region of interest" description="Disordered" evidence="2">
    <location>
        <begin position="542"/>
        <end position="581"/>
    </location>
</feature>
<reference evidence="4" key="1">
    <citation type="journal article" date="2022" name="Front. Genet.">
        <title>Chromosome-Scale Assembly of the Dendrobium nobile Genome Provides Insights Into the Molecular Mechanism of the Biosynthesis of the Medicinal Active Ingredient of Dendrobium.</title>
        <authorList>
            <person name="Xu Q."/>
            <person name="Niu S.-C."/>
            <person name="Li K.-L."/>
            <person name="Zheng P.-J."/>
            <person name="Zhang X.-J."/>
            <person name="Jia Y."/>
            <person name="Liu Y."/>
            <person name="Niu Y.-X."/>
            <person name="Yu L.-H."/>
            <person name="Chen D.-F."/>
            <person name="Zhang G.-Q."/>
        </authorList>
    </citation>
    <scope>NUCLEOTIDE SEQUENCE</scope>
    <source>
        <tissue evidence="4">Leaf</tissue>
    </source>
</reference>
<dbReference type="OrthoDB" id="1096772at2759"/>
<evidence type="ECO:0000313" key="4">
    <source>
        <dbReference type="EMBL" id="KAI0524591.1"/>
    </source>
</evidence>
<feature type="compositionally biased region" description="Basic and acidic residues" evidence="2">
    <location>
        <begin position="571"/>
        <end position="581"/>
    </location>
</feature>
<evidence type="ECO:0000256" key="2">
    <source>
        <dbReference type="SAM" id="MobiDB-lite"/>
    </source>
</evidence>
<gene>
    <name evidence="4" type="ORF">KFK09_003968</name>
</gene>
<feature type="region of interest" description="Disordered" evidence="2">
    <location>
        <begin position="653"/>
        <end position="679"/>
    </location>
</feature>
<keyword evidence="1" id="KW-0862">Zinc</keyword>
<evidence type="ECO:0000259" key="3">
    <source>
        <dbReference type="PROSITE" id="PS50158"/>
    </source>
</evidence>
<accession>A0A8T3C4M7</accession>
<name>A0A8T3C4M7_DENNO</name>
<dbReference type="PROSITE" id="PS50158">
    <property type="entry name" value="ZF_CCHC"/>
    <property type="match status" value="1"/>
</dbReference>
<organism evidence="4 5">
    <name type="scientific">Dendrobium nobile</name>
    <name type="common">Orchid</name>
    <dbReference type="NCBI Taxonomy" id="94219"/>
    <lineage>
        <taxon>Eukaryota</taxon>
        <taxon>Viridiplantae</taxon>
        <taxon>Streptophyta</taxon>
        <taxon>Embryophyta</taxon>
        <taxon>Tracheophyta</taxon>
        <taxon>Spermatophyta</taxon>
        <taxon>Magnoliopsida</taxon>
        <taxon>Liliopsida</taxon>
        <taxon>Asparagales</taxon>
        <taxon>Orchidaceae</taxon>
        <taxon>Epidendroideae</taxon>
        <taxon>Malaxideae</taxon>
        <taxon>Dendrobiinae</taxon>
        <taxon>Dendrobium</taxon>
    </lineage>
</organism>
<keyword evidence="1" id="KW-0479">Metal-binding</keyword>
<keyword evidence="5" id="KW-1185">Reference proteome</keyword>